<evidence type="ECO:0000256" key="6">
    <source>
        <dbReference type="ARBA" id="ARBA00023242"/>
    </source>
</evidence>
<feature type="region of interest" description="Disordered" evidence="8">
    <location>
        <begin position="278"/>
        <end position="329"/>
    </location>
</feature>
<keyword evidence="3" id="KW-0677">Repeat</keyword>
<dbReference type="GO" id="GO:0005634">
    <property type="term" value="C:nucleus"/>
    <property type="evidence" value="ECO:0007669"/>
    <property type="project" value="UniProtKB-SubCell"/>
</dbReference>
<dbReference type="GO" id="GO:0000981">
    <property type="term" value="F:DNA-binding transcription factor activity, RNA polymerase II-specific"/>
    <property type="evidence" value="ECO:0007669"/>
    <property type="project" value="TreeGrafter"/>
</dbReference>
<evidence type="ECO:0000256" key="8">
    <source>
        <dbReference type="SAM" id="MobiDB-lite"/>
    </source>
</evidence>
<dbReference type="GO" id="GO:0008270">
    <property type="term" value="F:zinc ion binding"/>
    <property type="evidence" value="ECO:0007669"/>
    <property type="project" value="UniProtKB-KW"/>
</dbReference>
<dbReference type="PROSITE" id="PS00028">
    <property type="entry name" value="ZINC_FINGER_C2H2_1"/>
    <property type="match status" value="3"/>
</dbReference>
<comment type="caution">
    <text evidence="10">The sequence shown here is derived from an EMBL/GenBank/DDBJ whole genome shotgun (WGS) entry which is preliminary data.</text>
</comment>
<dbReference type="InterPro" id="IPR013087">
    <property type="entry name" value="Znf_C2H2_type"/>
</dbReference>
<gene>
    <name evidence="10" type="ORF">V1264_021105</name>
</gene>
<dbReference type="FunFam" id="3.30.160.60:FF:000018">
    <property type="entry name" value="Krueppel-like factor 15"/>
    <property type="match status" value="1"/>
</dbReference>
<feature type="region of interest" description="Disordered" evidence="8">
    <location>
        <begin position="351"/>
        <end position="385"/>
    </location>
</feature>
<dbReference type="SMART" id="SM00355">
    <property type="entry name" value="ZnF_C2H2"/>
    <property type="match status" value="3"/>
</dbReference>
<evidence type="ECO:0000313" key="10">
    <source>
        <dbReference type="EMBL" id="KAK7102955.1"/>
    </source>
</evidence>
<accession>A0AAN9BGR1</accession>
<dbReference type="Gene3D" id="3.30.160.60">
    <property type="entry name" value="Classic Zinc Finger"/>
    <property type="match status" value="3"/>
</dbReference>
<dbReference type="Proteomes" id="UP001374579">
    <property type="component" value="Unassembled WGS sequence"/>
</dbReference>
<evidence type="ECO:0000256" key="4">
    <source>
        <dbReference type="ARBA" id="ARBA00022771"/>
    </source>
</evidence>
<evidence type="ECO:0000256" key="5">
    <source>
        <dbReference type="ARBA" id="ARBA00022833"/>
    </source>
</evidence>
<dbReference type="AlphaFoldDB" id="A0AAN9BGR1"/>
<dbReference type="FunFam" id="3.30.160.60:FF:000125">
    <property type="entry name" value="Putative zinc finger protein 143"/>
    <property type="match status" value="1"/>
</dbReference>
<protein>
    <recommendedName>
        <fullName evidence="9">C2H2-type domain-containing protein</fullName>
    </recommendedName>
</protein>
<feature type="compositionally biased region" description="Polar residues" evidence="8">
    <location>
        <begin position="1"/>
        <end position="11"/>
    </location>
</feature>
<evidence type="ECO:0000259" key="9">
    <source>
        <dbReference type="PROSITE" id="PS50157"/>
    </source>
</evidence>
<keyword evidence="6" id="KW-0539">Nucleus</keyword>
<dbReference type="EMBL" id="JBAMIC010000010">
    <property type="protein sequence ID" value="KAK7102955.1"/>
    <property type="molecule type" value="Genomic_DNA"/>
</dbReference>
<feature type="compositionally biased region" description="Polar residues" evidence="8">
    <location>
        <begin position="284"/>
        <end position="295"/>
    </location>
</feature>
<organism evidence="10 11">
    <name type="scientific">Littorina saxatilis</name>
    <dbReference type="NCBI Taxonomy" id="31220"/>
    <lineage>
        <taxon>Eukaryota</taxon>
        <taxon>Metazoa</taxon>
        <taxon>Spiralia</taxon>
        <taxon>Lophotrochozoa</taxon>
        <taxon>Mollusca</taxon>
        <taxon>Gastropoda</taxon>
        <taxon>Caenogastropoda</taxon>
        <taxon>Littorinimorpha</taxon>
        <taxon>Littorinoidea</taxon>
        <taxon>Littorinidae</taxon>
        <taxon>Littorina</taxon>
    </lineage>
</organism>
<feature type="domain" description="C2H2-type" evidence="9">
    <location>
        <begin position="393"/>
        <end position="422"/>
    </location>
</feature>
<feature type="domain" description="C2H2-type" evidence="9">
    <location>
        <begin position="453"/>
        <end position="480"/>
    </location>
</feature>
<dbReference type="Pfam" id="PF00096">
    <property type="entry name" value="zf-C2H2"/>
    <property type="match status" value="3"/>
</dbReference>
<evidence type="ECO:0000256" key="3">
    <source>
        <dbReference type="ARBA" id="ARBA00022737"/>
    </source>
</evidence>
<sequence>MDDLGPTTSSLQREKLPLSRLNSAGEESDSSAEEVLRGISPAEWFDFESFEVDDFNMLEYQFSTGTANDFQGLQNDSRDPCLGSFALPNGCRQQQQQQQQQEQPLVLAPCFDDFTGTTLCAPEPCENFLFPQPLYRQPQQYHQFHHSQQQQQQQQQQQHHRYPLQPHNGYDHVTNSVHHPSIMNNNNNNNNIINNNAIISGGFSEEEFSFDPKDLFVQAPAVYCPHNSNGQMADDDSLDGTPSPIFPTITTTTTTTNNNANNNNNEFRVLGVDLNELHSYSKHPGSSPQASNTPSPTHPHHGRAMSHPYTSIATNGAATNGRVGGPRSLLNRVNSTVDGVHFNIRSIRFSGQGGVQNHHNSNNASRPNSSPSSMAGVTSSGLLPRDKPDDKIYHCSYAGCNKVYSKSSHLKAHLRRHTGEKPFACTYEGCSWKFSRSDELARHKRSHSGDKPYECPLCEKRFSRSDHLAKHKKVHRKNDLRGRQ</sequence>
<proteinExistence type="predicted"/>
<dbReference type="FunFam" id="3.30.160.60:FF:000337">
    <property type="entry name" value="Zinc finger and BTB domain containing 41"/>
    <property type="match status" value="1"/>
</dbReference>
<feature type="region of interest" description="Disordered" evidence="8">
    <location>
        <begin position="1"/>
        <end position="35"/>
    </location>
</feature>
<feature type="compositionally biased region" description="Polar residues" evidence="8">
    <location>
        <begin position="308"/>
        <end position="318"/>
    </location>
</feature>
<feature type="compositionally biased region" description="Low complexity" evidence="8">
    <location>
        <begin position="357"/>
        <end position="373"/>
    </location>
</feature>
<dbReference type="InterPro" id="IPR036236">
    <property type="entry name" value="Znf_C2H2_sf"/>
</dbReference>
<keyword evidence="2" id="KW-0479">Metal-binding</keyword>
<dbReference type="SUPFAM" id="SSF57667">
    <property type="entry name" value="beta-beta-alpha zinc fingers"/>
    <property type="match status" value="2"/>
</dbReference>
<feature type="domain" description="C2H2-type" evidence="9">
    <location>
        <begin position="423"/>
        <end position="452"/>
    </location>
</feature>
<reference evidence="10 11" key="1">
    <citation type="submission" date="2024-02" db="EMBL/GenBank/DDBJ databases">
        <title>Chromosome-scale genome assembly of the rough periwinkle Littorina saxatilis.</title>
        <authorList>
            <person name="De Jode A."/>
            <person name="Faria R."/>
            <person name="Formenti G."/>
            <person name="Sims Y."/>
            <person name="Smith T.P."/>
            <person name="Tracey A."/>
            <person name="Wood J.M.D."/>
            <person name="Zagrodzka Z.B."/>
            <person name="Johannesson K."/>
            <person name="Butlin R.K."/>
            <person name="Leder E.H."/>
        </authorList>
    </citation>
    <scope>NUCLEOTIDE SEQUENCE [LARGE SCALE GENOMIC DNA]</scope>
    <source>
        <strain evidence="10">Snail1</strain>
        <tissue evidence="10">Muscle</tissue>
    </source>
</reference>
<feature type="region of interest" description="Disordered" evidence="8">
    <location>
        <begin position="140"/>
        <end position="168"/>
    </location>
</feature>
<dbReference type="PROSITE" id="PS50157">
    <property type="entry name" value="ZINC_FINGER_C2H2_2"/>
    <property type="match status" value="3"/>
</dbReference>
<keyword evidence="11" id="KW-1185">Reference proteome</keyword>
<evidence type="ECO:0000256" key="7">
    <source>
        <dbReference type="PROSITE-ProRule" id="PRU00042"/>
    </source>
</evidence>
<evidence type="ECO:0000313" key="11">
    <source>
        <dbReference type="Proteomes" id="UP001374579"/>
    </source>
</evidence>
<keyword evidence="5" id="KW-0862">Zinc</keyword>
<feature type="compositionally biased region" description="Low complexity" evidence="8">
    <location>
        <begin position="140"/>
        <end position="157"/>
    </location>
</feature>
<dbReference type="GO" id="GO:0000978">
    <property type="term" value="F:RNA polymerase II cis-regulatory region sequence-specific DNA binding"/>
    <property type="evidence" value="ECO:0007669"/>
    <property type="project" value="TreeGrafter"/>
</dbReference>
<evidence type="ECO:0000256" key="2">
    <source>
        <dbReference type="ARBA" id="ARBA00022723"/>
    </source>
</evidence>
<keyword evidence="4 7" id="KW-0863">Zinc-finger</keyword>
<dbReference type="PANTHER" id="PTHR23235:SF120">
    <property type="entry name" value="KRUPPEL-LIKE FACTOR 15"/>
    <property type="match status" value="1"/>
</dbReference>
<comment type="subcellular location">
    <subcellularLocation>
        <location evidence="1">Nucleus</location>
    </subcellularLocation>
</comment>
<evidence type="ECO:0000256" key="1">
    <source>
        <dbReference type="ARBA" id="ARBA00004123"/>
    </source>
</evidence>
<dbReference type="PANTHER" id="PTHR23235">
    <property type="entry name" value="KRUEPPEL-LIKE TRANSCRIPTION FACTOR"/>
    <property type="match status" value="1"/>
</dbReference>
<name>A0AAN9BGR1_9CAEN</name>